<gene>
    <name evidence="1" type="ORF">CCAX7_27630</name>
</gene>
<evidence type="ECO:0000313" key="1">
    <source>
        <dbReference type="EMBL" id="BDI30712.1"/>
    </source>
</evidence>
<dbReference type="EMBL" id="AP025739">
    <property type="protein sequence ID" value="BDI30712.1"/>
    <property type="molecule type" value="Genomic_DNA"/>
</dbReference>
<dbReference type="Proteomes" id="UP000287394">
    <property type="component" value="Chromosome"/>
</dbReference>
<organism evidence="1 2">
    <name type="scientific">Capsulimonas corticalis</name>
    <dbReference type="NCBI Taxonomy" id="2219043"/>
    <lineage>
        <taxon>Bacteria</taxon>
        <taxon>Bacillati</taxon>
        <taxon>Armatimonadota</taxon>
        <taxon>Armatimonadia</taxon>
        <taxon>Capsulimonadales</taxon>
        <taxon>Capsulimonadaceae</taxon>
        <taxon>Capsulimonas</taxon>
    </lineage>
</organism>
<dbReference type="PANTHER" id="PTHR34978:SF3">
    <property type="entry name" value="SLR0241 PROTEIN"/>
    <property type="match status" value="1"/>
</dbReference>
<sequence length="318" mass="35905">MLIVPFFPQLRLLVGLLAPLCIYAVWRWVVPRAGMTDPEQRCRVLWWLAFFPVACQVWVRVEPNWREDLIHSISVGVGGLNHQGIHAPPIYLSHPPTAVTDQTPCLLLAALTVLMGIRISGHIFAVGGGILDYARAALAISRLPRRAGPGLWILETTAWTAFTFGLVRPQIFISAPIWRSEHRDAVVAHERAHARRRDPLLRFLLHGMRRLFWYFPGWKPILAQAEFEAERVCDRQASAAVGRVRYTRALLAFAEHGGGSASLEFGSAFARPLSVTERNETYDLLARAHDLANPPNHHPSSRFWLWFVPIYVLINIIA</sequence>
<dbReference type="AlphaFoldDB" id="A0A402CTK3"/>
<dbReference type="RefSeq" id="WP_119320691.1">
    <property type="nucleotide sequence ID" value="NZ_AP025739.1"/>
</dbReference>
<dbReference type="KEGG" id="ccot:CCAX7_27630"/>
<dbReference type="InterPro" id="IPR052173">
    <property type="entry name" value="Beta-lactam_resp_regulator"/>
</dbReference>
<protein>
    <submittedName>
        <fullName evidence="1">Uncharacterized protein</fullName>
    </submittedName>
</protein>
<dbReference type="CDD" id="cd07326">
    <property type="entry name" value="M56_BlaR1_MecR1_like"/>
    <property type="match status" value="1"/>
</dbReference>
<evidence type="ECO:0000313" key="2">
    <source>
        <dbReference type="Proteomes" id="UP000287394"/>
    </source>
</evidence>
<proteinExistence type="predicted"/>
<dbReference type="PANTHER" id="PTHR34978">
    <property type="entry name" value="POSSIBLE SENSOR-TRANSDUCER PROTEIN BLAR"/>
    <property type="match status" value="1"/>
</dbReference>
<keyword evidence="2" id="KW-1185">Reference proteome</keyword>
<name>A0A402CTK3_9BACT</name>
<dbReference type="InterPro" id="IPR008756">
    <property type="entry name" value="Peptidase_M56"/>
</dbReference>
<reference evidence="1 2" key="1">
    <citation type="journal article" date="2019" name="Int. J. Syst. Evol. Microbiol.">
        <title>Capsulimonas corticalis gen. nov., sp. nov., an aerobic capsulated bacterium, of a novel bacterial order, Capsulimonadales ord. nov., of the class Armatimonadia of the phylum Armatimonadetes.</title>
        <authorList>
            <person name="Li J."/>
            <person name="Kudo C."/>
            <person name="Tonouchi A."/>
        </authorList>
    </citation>
    <scope>NUCLEOTIDE SEQUENCE [LARGE SCALE GENOMIC DNA]</scope>
    <source>
        <strain evidence="1 2">AX-7</strain>
    </source>
</reference>
<accession>A0A402CTK3</accession>
<dbReference type="Pfam" id="PF05569">
    <property type="entry name" value="Peptidase_M56"/>
    <property type="match status" value="1"/>
</dbReference>